<evidence type="ECO:0000313" key="3">
    <source>
        <dbReference type="EMBL" id="BDI34134.1"/>
    </source>
</evidence>
<organism evidence="3 4">
    <name type="scientific">Capsulimonas corticalis</name>
    <dbReference type="NCBI Taxonomy" id="2219043"/>
    <lineage>
        <taxon>Bacteria</taxon>
        <taxon>Bacillati</taxon>
        <taxon>Armatimonadota</taxon>
        <taxon>Armatimonadia</taxon>
        <taxon>Capsulimonadales</taxon>
        <taxon>Capsulimonadaceae</taxon>
        <taxon>Capsulimonas</taxon>
    </lineage>
</organism>
<accession>A0A402CWI9</accession>
<proteinExistence type="predicted"/>
<dbReference type="AlphaFoldDB" id="A0A402CWI9"/>
<dbReference type="OrthoDB" id="9787242at2"/>
<keyword evidence="4" id="KW-1185">Reference proteome</keyword>
<dbReference type="PANTHER" id="PTHR34580:SF9">
    <property type="entry name" value="SLL5097 PROTEIN"/>
    <property type="match status" value="1"/>
</dbReference>
<dbReference type="PROSITE" id="PS52050">
    <property type="entry name" value="WYL"/>
    <property type="match status" value="1"/>
</dbReference>
<dbReference type="Pfam" id="PF13280">
    <property type="entry name" value="WYL"/>
    <property type="match status" value="1"/>
</dbReference>
<evidence type="ECO:0000259" key="2">
    <source>
        <dbReference type="Pfam" id="PF25583"/>
    </source>
</evidence>
<dbReference type="RefSeq" id="WP_119321677.1">
    <property type="nucleotide sequence ID" value="NZ_AP025739.1"/>
</dbReference>
<dbReference type="Pfam" id="PF25583">
    <property type="entry name" value="WCX"/>
    <property type="match status" value="1"/>
</dbReference>
<dbReference type="PANTHER" id="PTHR34580">
    <property type="match status" value="1"/>
</dbReference>
<dbReference type="InterPro" id="IPR057727">
    <property type="entry name" value="WCX_dom"/>
</dbReference>
<feature type="domain" description="WCX" evidence="2">
    <location>
        <begin position="237"/>
        <end position="313"/>
    </location>
</feature>
<protein>
    <submittedName>
        <fullName evidence="3">DNA-binding protein</fullName>
    </submittedName>
</protein>
<dbReference type="InterPro" id="IPR026881">
    <property type="entry name" value="WYL_dom"/>
</dbReference>
<reference evidence="3 4" key="1">
    <citation type="journal article" date="2019" name="Int. J. Syst. Evol. Microbiol.">
        <title>Capsulimonas corticalis gen. nov., sp. nov., an aerobic capsulated bacterium, of a novel bacterial order, Capsulimonadales ord. nov., of the class Armatimonadia of the phylum Armatimonadetes.</title>
        <authorList>
            <person name="Li J."/>
            <person name="Kudo C."/>
            <person name="Tonouchi A."/>
        </authorList>
    </citation>
    <scope>NUCLEOTIDE SEQUENCE [LARGE SCALE GENOMIC DNA]</scope>
    <source>
        <strain evidence="3 4">AX-7</strain>
    </source>
</reference>
<dbReference type="InterPro" id="IPR051534">
    <property type="entry name" value="CBASS_pafABC_assoc_protein"/>
</dbReference>
<dbReference type="KEGG" id="ccot:CCAX7_61850"/>
<name>A0A402CWI9_9BACT</name>
<evidence type="ECO:0000259" key="1">
    <source>
        <dbReference type="Pfam" id="PF13280"/>
    </source>
</evidence>
<dbReference type="GO" id="GO:0003677">
    <property type="term" value="F:DNA binding"/>
    <property type="evidence" value="ECO:0007669"/>
    <property type="project" value="UniProtKB-KW"/>
</dbReference>
<evidence type="ECO:0000313" key="4">
    <source>
        <dbReference type="Proteomes" id="UP000287394"/>
    </source>
</evidence>
<dbReference type="Proteomes" id="UP000287394">
    <property type="component" value="Chromosome"/>
</dbReference>
<keyword evidence="3" id="KW-0238">DNA-binding</keyword>
<feature type="domain" description="WYL" evidence="1">
    <location>
        <begin position="139"/>
        <end position="207"/>
    </location>
</feature>
<sequence>MSQPERLQWIDAAIRAEQFPNVKVVQQRFEVSRRTVFGDIRYLRDRMNAPIVHDRVRGGWTYTSTSFVFPTLLITTQEAGALSRALIAAVEFLGKGDAEPLRLLLQSCTRFLPDLDQRHLETVTGAIRPSHNVSIPDALLEDCRRAVKTRQRVLILYYSLHRNEMRERTVRPYHIINHLGEYHLVAWCEMRSAIRQFYAGRIREWTVLSPANAFLPDPDFDINHYRRGLHLRHGEETVLVKARFTPYQARWIRERSYHPTQTIEDLPDGGLVLTLHVAGVAEVRRWLLGYGGEVEVLEPATLRDEIACEAKRLSKIYDA</sequence>
<gene>
    <name evidence="3" type="ORF">CCAX7_61850</name>
</gene>
<dbReference type="EMBL" id="AP025739">
    <property type="protein sequence ID" value="BDI34134.1"/>
    <property type="molecule type" value="Genomic_DNA"/>
</dbReference>